<accession>A0AAW1XR80</accession>
<feature type="domain" description="Xrn1 N-terminal" evidence="1">
    <location>
        <begin position="1"/>
        <end position="150"/>
    </location>
</feature>
<comment type="caution">
    <text evidence="2">The sequence shown here is derived from an EMBL/GenBank/DDBJ whole genome shotgun (WGS) entry which is preliminary data.</text>
</comment>
<evidence type="ECO:0000313" key="2">
    <source>
        <dbReference type="EMBL" id="KAK9939112.1"/>
    </source>
</evidence>
<reference evidence="2 3" key="1">
    <citation type="journal article" date="2023" name="G3 (Bethesda)">
        <title>A chromosome-length genome assembly and annotation of blackberry (Rubus argutus, cv. 'Hillquist').</title>
        <authorList>
            <person name="Bruna T."/>
            <person name="Aryal R."/>
            <person name="Dudchenko O."/>
            <person name="Sargent D.J."/>
            <person name="Mead D."/>
            <person name="Buti M."/>
            <person name="Cavallini A."/>
            <person name="Hytonen T."/>
            <person name="Andres J."/>
            <person name="Pham M."/>
            <person name="Weisz D."/>
            <person name="Mascagni F."/>
            <person name="Usai G."/>
            <person name="Natali L."/>
            <person name="Bassil N."/>
            <person name="Fernandez G.E."/>
            <person name="Lomsadze A."/>
            <person name="Armour M."/>
            <person name="Olukolu B."/>
            <person name="Poorten T."/>
            <person name="Britton C."/>
            <person name="Davik J."/>
            <person name="Ashrafi H."/>
            <person name="Aiden E.L."/>
            <person name="Borodovsky M."/>
            <person name="Worthington M."/>
        </authorList>
    </citation>
    <scope>NUCLEOTIDE SEQUENCE [LARGE SCALE GENOMIC DNA]</scope>
    <source>
        <strain evidence="2">PI 553951</strain>
    </source>
</reference>
<gene>
    <name evidence="2" type="ORF">M0R45_015820</name>
</gene>
<evidence type="ECO:0000259" key="1">
    <source>
        <dbReference type="Pfam" id="PF03159"/>
    </source>
</evidence>
<dbReference type="GO" id="GO:0003723">
    <property type="term" value="F:RNA binding"/>
    <property type="evidence" value="ECO:0007669"/>
    <property type="project" value="TreeGrafter"/>
</dbReference>
<organism evidence="2 3">
    <name type="scientific">Rubus argutus</name>
    <name type="common">Southern blackberry</name>
    <dbReference type="NCBI Taxonomy" id="59490"/>
    <lineage>
        <taxon>Eukaryota</taxon>
        <taxon>Viridiplantae</taxon>
        <taxon>Streptophyta</taxon>
        <taxon>Embryophyta</taxon>
        <taxon>Tracheophyta</taxon>
        <taxon>Spermatophyta</taxon>
        <taxon>Magnoliopsida</taxon>
        <taxon>eudicotyledons</taxon>
        <taxon>Gunneridae</taxon>
        <taxon>Pentapetalae</taxon>
        <taxon>rosids</taxon>
        <taxon>fabids</taxon>
        <taxon>Rosales</taxon>
        <taxon>Rosaceae</taxon>
        <taxon>Rosoideae</taxon>
        <taxon>Rosoideae incertae sedis</taxon>
        <taxon>Rubus</taxon>
    </lineage>
</organism>
<dbReference type="GO" id="GO:0005634">
    <property type="term" value="C:nucleus"/>
    <property type="evidence" value="ECO:0007669"/>
    <property type="project" value="TreeGrafter"/>
</dbReference>
<sequence>MGAPSFFRCPLVGDGLNKYPKLVVKAIEERDDQYVDASLPNPNGIEFNNLYLDMNGIIHPCFHPEEEDDDYYEFPAPTAYEDVFNNIFKYIDWLFSIVRPRKLLYMAIDGVAPRAKMNQQRTRRFKSAMDKDYAEAENEMLRRQFEKEALVHKTHLMTFEKRHKKCSMTFFKCHKGRCLYGCHYMVLTTMAF</sequence>
<dbReference type="PANTHER" id="PTHR12341">
    <property type="entry name" value="5'-&gt;3' EXORIBONUCLEASE"/>
    <property type="match status" value="1"/>
</dbReference>
<keyword evidence="3" id="KW-1185">Reference proteome</keyword>
<dbReference type="EMBL" id="JBEDUW010000003">
    <property type="protein sequence ID" value="KAK9939112.1"/>
    <property type="molecule type" value="Genomic_DNA"/>
</dbReference>
<dbReference type="Gene3D" id="3.40.50.12390">
    <property type="match status" value="1"/>
</dbReference>
<dbReference type="Pfam" id="PF03159">
    <property type="entry name" value="XRN_N"/>
    <property type="match status" value="1"/>
</dbReference>
<dbReference type="AlphaFoldDB" id="A0AAW1XR80"/>
<name>A0AAW1XR80_RUBAR</name>
<dbReference type="InterPro" id="IPR004859">
    <property type="entry name" value="Xrn1_N"/>
</dbReference>
<dbReference type="InterPro" id="IPR027073">
    <property type="entry name" value="5_3_exoribonuclease"/>
</dbReference>
<dbReference type="GO" id="GO:0000956">
    <property type="term" value="P:nuclear-transcribed mRNA catabolic process"/>
    <property type="evidence" value="ECO:0007669"/>
    <property type="project" value="TreeGrafter"/>
</dbReference>
<proteinExistence type="predicted"/>
<dbReference type="Proteomes" id="UP001457282">
    <property type="component" value="Unassembled WGS sequence"/>
</dbReference>
<evidence type="ECO:0000313" key="3">
    <source>
        <dbReference type="Proteomes" id="UP001457282"/>
    </source>
</evidence>
<protein>
    <recommendedName>
        <fullName evidence="1">Xrn1 N-terminal domain-containing protein</fullName>
    </recommendedName>
</protein>
<dbReference type="GO" id="GO:0004534">
    <property type="term" value="F:5'-3' RNA exonuclease activity"/>
    <property type="evidence" value="ECO:0007669"/>
    <property type="project" value="TreeGrafter"/>
</dbReference>
<dbReference type="PANTHER" id="PTHR12341:SF62">
    <property type="entry name" value="5'-3' EXORIBONUCLEASE 3-LIKE"/>
    <property type="match status" value="1"/>
</dbReference>